<feature type="signal peptide" evidence="1">
    <location>
        <begin position="1"/>
        <end position="27"/>
    </location>
</feature>
<keyword evidence="1" id="KW-0732">Signal</keyword>
<evidence type="ECO:0000313" key="3">
    <source>
        <dbReference type="Proteomes" id="UP000234384"/>
    </source>
</evidence>
<organism evidence="2 3">
    <name type="scientific">Falseniella ignava</name>
    <dbReference type="NCBI Taxonomy" id="137730"/>
    <lineage>
        <taxon>Bacteria</taxon>
        <taxon>Bacillati</taxon>
        <taxon>Bacillota</taxon>
        <taxon>Bacilli</taxon>
        <taxon>Lactobacillales</taxon>
        <taxon>Aerococcaceae</taxon>
        <taxon>Falseniella</taxon>
    </lineage>
</organism>
<gene>
    <name evidence="2" type="ORF">CYJ57_02055</name>
</gene>
<accession>A0A2I1K476</accession>
<protein>
    <submittedName>
        <fullName evidence="2">Uncharacterized protein</fullName>
    </submittedName>
</protein>
<proteinExistence type="predicted"/>
<sequence>MKKRWIKFCLLLMSVVMISWHIDSVEAKEINYADFIGTYQVDKDSQLQYLEITEDAVILYSNEYNPFGAVESKDPYHLLLEAIYNLIVNPHLSSYVDPTDQQDSPEVTIECLPYDDESAKEFTFETDYLTRIEAEPDYFISKSTEKFKIKLNQNHASLLLQLNEDGDLEDTESQITFKRIDVPTE</sequence>
<evidence type="ECO:0000313" key="2">
    <source>
        <dbReference type="EMBL" id="PKY90433.1"/>
    </source>
</evidence>
<dbReference type="AlphaFoldDB" id="A0A2I1K476"/>
<feature type="chain" id="PRO_5014189197" evidence="1">
    <location>
        <begin position="28"/>
        <end position="185"/>
    </location>
</feature>
<reference evidence="2 3" key="1">
    <citation type="submission" date="2017-12" db="EMBL/GenBank/DDBJ databases">
        <title>Phylogenetic diversity of female urinary microbiome.</title>
        <authorList>
            <person name="Thomas-White K."/>
            <person name="Wolfe A.J."/>
        </authorList>
    </citation>
    <scope>NUCLEOTIDE SEQUENCE [LARGE SCALE GENOMIC DNA]</scope>
    <source>
        <strain evidence="2 3">UMB0898</strain>
    </source>
</reference>
<dbReference type="EMBL" id="PKHE01000003">
    <property type="protein sequence ID" value="PKY90433.1"/>
    <property type="molecule type" value="Genomic_DNA"/>
</dbReference>
<dbReference type="Proteomes" id="UP000234384">
    <property type="component" value="Unassembled WGS sequence"/>
</dbReference>
<name>A0A2I1K476_9LACT</name>
<comment type="caution">
    <text evidence="2">The sequence shown here is derived from an EMBL/GenBank/DDBJ whole genome shotgun (WGS) entry which is preliminary data.</text>
</comment>
<evidence type="ECO:0000256" key="1">
    <source>
        <dbReference type="SAM" id="SignalP"/>
    </source>
</evidence>